<evidence type="ECO:0000256" key="1">
    <source>
        <dbReference type="SAM" id="Coils"/>
    </source>
</evidence>
<comment type="caution">
    <text evidence="2">The sequence shown here is derived from an EMBL/GenBank/DDBJ whole genome shotgun (WGS) entry which is preliminary data.</text>
</comment>
<dbReference type="AlphaFoldDB" id="A0AAP0QSW6"/>
<evidence type="ECO:0000313" key="3">
    <source>
        <dbReference type="Proteomes" id="UP001428341"/>
    </source>
</evidence>
<dbReference type="Proteomes" id="UP001428341">
    <property type="component" value="Unassembled WGS sequence"/>
</dbReference>
<proteinExistence type="predicted"/>
<sequence length="185" mass="21288">MGGRYRDMRHWMYDHYLDYPSFEEALKHSYPGICPNDWAWLCHNICNSASFQTQSTKNKANRAKLPYVHCGGSRPFVNYLEDDMVDGEIELFHVTHFSKTKGYFRGLGNGPRPTSNHGVDTSEADRLHGIISSQQSRLDSQDVELQEQKKTIDQLESRLSQFEGMMQQFFSSQGSAFRFTDSATQ</sequence>
<evidence type="ECO:0000313" key="2">
    <source>
        <dbReference type="EMBL" id="KAK9214126.1"/>
    </source>
</evidence>
<dbReference type="EMBL" id="JBCGBO010000003">
    <property type="protein sequence ID" value="KAK9214126.1"/>
    <property type="molecule type" value="Genomic_DNA"/>
</dbReference>
<organism evidence="2 3">
    <name type="scientific">Citrus x changshan-huyou</name>
    <dbReference type="NCBI Taxonomy" id="2935761"/>
    <lineage>
        <taxon>Eukaryota</taxon>
        <taxon>Viridiplantae</taxon>
        <taxon>Streptophyta</taxon>
        <taxon>Embryophyta</taxon>
        <taxon>Tracheophyta</taxon>
        <taxon>Spermatophyta</taxon>
        <taxon>Magnoliopsida</taxon>
        <taxon>eudicotyledons</taxon>
        <taxon>Gunneridae</taxon>
        <taxon>Pentapetalae</taxon>
        <taxon>rosids</taxon>
        <taxon>malvids</taxon>
        <taxon>Sapindales</taxon>
        <taxon>Rutaceae</taxon>
        <taxon>Aurantioideae</taxon>
        <taxon>Citrus</taxon>
    </lineage>
</organism>
<feature type="coiled-coil region" evidence="1">
    <location>
        <begin position="138"/>
        <end position="165"/>
    </location>
</feature>
<keyword evidence="3" id="KW-1185">Reference proteome</keyword>
<keyword evidence="1" id="KW-0175">Coiled coil</keyword>
<name>A0AAP0QSW6_9ROSI</name>
<gene>
    <name evidence="2" type="ORF">WN944_006114</name>
</gene>
<protein>
    <submittedName>
        <fullName evidence="2">Uncharacterized protein</fullName>
    </submittedName>
</protein>
<reference evidence="2 3" key="1">
    <citation type="submission" date="2024-05" db="EMBL/GenBank/DDBJ databases">
        <title>Haplotype-resolved chromosome-level genome assembly of Huyou (Citrus changshanensis).</title>
        <authorList>
            <person name="Miao C."/>
            <person name="Chen W."/>
            <person name="Wu Y."/>
            <person name="Wang L."/>
            <person name="Zhao S."/>
            <person name="Grierson D."/>
            <person name="Xu C."/>
            <person name="Chen K."/>
        </authorList>
    </citation>
    <scope>NUCLEOTIDE SEQUENCE [LARGE SCALE GENOMIC DNA]</scope>
    <source>
        <strain evidence="2">01-14</strain>
        <tissue evidence="2">Leaf</tissue>
    </source>
</reference>
<accession>A0AAP0QSW6</accession>